<keyword evidence="1 4" id="KW-0238">DNA-binding</keyword>
<feature type="compositionally biased region" description="Low complexity" evidence="6">
    <location>
        <begin position="266"/>
        <end position="277"/>
    </location>
</feature>
<dbReference type="VEuPathDB" id="AmoebaDB:ACA1_073100"/>
<dbReference type="GO" id="GO:0005634">
    <property type="term" value="C:nucleus"/>
    <property type="evidence" value="ECO:0007669"/>
    <property type="project" value="UniProtKB-SubCell"/>
</dbReference>
<evidence type="ECO:0000256" key="1">
    <source>
        <dbReference type="ARBA" id="ARBA00023125"/>
    </source>
</evidence>
<sequence>MRFNQLVELTSALSEADKDTKEKVETAEILSLLGFAGGSRKNESTAATQTTQQPTGRPAAAAITRSIPQQQQLPLPSIQHIAVQPQVVAQQPRQQQQAIRPAVAKLPIKPVAVPVLPAAATATKSAATTTATRAGARSATHGVEGERKRKRSKTTPEQLRILMDEFQREPMPNATTRQTLAARLDMTPRSVQIWFQNMRAKVKKANSGSAPGDEKKSSSGSTTSPSLADTESDGPAKKRQRTVTGEEDNSSDKMTIEQQPQSRRNSVTGPSPSSTPVAIPAPQSSAALNAKTAQQQQPIKIAVSPQTSAFAPANAASLAKPRSAETTTGKLPLPVIQHHPHLGQPIFGVPLQYIPQSYHCDQLKRATMAALSGSVQHQMTA</sequence>
<keyword evidence="3 4" id="KW-0539">Nucleus</keyword>
<evidence type="ECO:0000256" key="6">
    <source>
        <dbReference type="SAM" id="MobiDB-lite"/>
    </source>
</evidence>
<evidence type="ECO:0000256" key="2">
    <source>
        <dbReference type="ARBA" id="ARBA00023155"/>
    </source>
</evidence>
<feature type="domain" description="Homeobox" evidence="7">
    <location>
        <begin position="145"/>
        <end position="205"/>
    </location>
</feature>
<dbReference type="KEGG" id="acan:ACA1_073100"/>
<dbReference type="InterPro" id="IPR009057">
    <property type="entry name" value="Homeodomain-like_sf"/>
</dbReference>
<dbReference type="SMART" id="SM00389">
    <property type="entry name" value="HOX"/>
    <property type="match status" value="1"/>
</dbReference>
<evidence type="ECO:0000313" key="8">
    <source>
        <dbReference type="EMBL" id="ELR23676.1"/>
    </source>
</evidence>
<dbReference type="Pfam" id="PF00046">
    <property type="entry name" value="Homeodomain"/>
    <property type="match status" value="1"/>
</dbReference>
<proteinExistence type="predicted"/>
<reference evidence="8 9" key="1">
    <citation type="journal article" date="2013" name="Genome Biol.">
        <title>Genome of Acanthamoeba castellanii highlights extensive lateral gene transfer and early evolution of tyrosine kinase signaling.</title>
        <authorList>
            <person name="Clarke M."/>
            <person name="Lohan A.J."/>
            <person name="Liu B."/>
            <person name="Lagkouvardos I."/>
            <person name="Roy S."/>
            <person name="Zafar N."/>
            <person name="Bertelli C."/>
            <person name="Schilde C."/>
            <person name="Kianianmomeni A."/>
            <person name="Burglin T.R."/>
            <person name="Frech C."/>
            <person name="Turcotte B."/>
            <person name="Kopec K.O."/>
            <person name="Synnott J.M."/>
            <person name="Choo C."/>
            <person name="Paponov I."/>
            <person name="Finkler A."/>
            <person name="Soon Heng Tan C."/>
            <person name="Hutchins A.P."/>
            <person name="Weinmeier T."/>
            <person name="Rattei T."/>
            <person name="Chu J.S."/>
            <person name="Gimenez G."/>
            <person name="Irimia M."/>
            <person name="Rigden D.J."/>
            <person name="Fitzpatrick D.A."/>
            <person name="Lorenzo-Morales J."/>
            <person name="Bateman A."/>
            <person name="Chiu C.H."/>
            <person name="Tang P."/>
            <person name="Hegemann P."/>
            <person name="Fromm H."/>
            <person name="Raoult D."/>
            <person name="Greub G."/>
            <person name="Miranda-Saavedra D."/>
            <person name="Chen N."/>
            <person name="Nash P."/>
            <person name="Ginger M.L."/>
            <person name="Horn M."/>
            <person name="Schaap P."/>
            <person name="Caler L."/>
            <person name="Loftus B."/>
        </authorList>
    </citation>
    <scope>NUCLEOTIDE SEQUENCE [LARGE SCALE GENOMIC DNA]</scope>
    <source>
        <strain evidence="8 9">Neff</strain>
    </source>
</reference>
<dbReference type="SUPFAM" id="SSF46689">
    <property type="entry name" value="Homeodomain-like"/>
    <property type="match status" value="1"/>
</dbReference>
<protein>
    <submittedName>
        <fullName evidence="8">Homeobox domain containing protein</fullName>
    </submittedName>
</protein>
<organism evidence="8 9">
    <name type="scientific">Acanthamoeba castellanii (strain ATCC 30010 / Neff)</name>
    <dbReference type="NCBI Taxonomy" id="1257118"/>
    <lineage>
        <taxon>Eukaryota</taxon>
        <taxon>Amoebozoa</taxon>
        <taxon>Discosea</taxon>
        <taxon>Longamoebia</taxon>
        <taxon>Centramoebida</taxon>
        <taxon>Acanthamoebidae</taxon>
        <taxon>Acanthamoeba</taxon>
    </lineage>
</organism>
<feature type="compositionally biased region" description="Polar residues" evidence="6">
    <location>
        <begin position="256"/>
        <end position="265"/>
    </location>
</feature>
<feature type="region of interest" description="Disordered" evidence="6">
    <location>
        <begin position="40"/>
        <end position="60"/>
    </location>
</feature>
<keyword evidence="2 4" id="KW-0371">Homeobox</keyword>
<comment type="subcellular location">
    <subcellularLocation>
        <location evidence="4 5">Nucleus</location>
    </subcellularLocation>
</comment>
<dbReference type="PROSITE" id="PS50071">
    <property type="entry name" value="HOMEOBOX_2"/>
    <property type="match status" value="1"/>
</dbReference>
<dbReference type="GO" id="GO:0030154">
    <property type="term" value="P:cell differentiation"/>
    <property type="evidence" value="ECO:0007669"/>
    <property type="project" value="TreeGrafter"/>
</dbReference>
<dbReference type="InterPro" id="IPR001356">
    <property type="entry name" value="HD"/>
</dbReference>
<evidence type="ECO:0000256" key="5">
    <source>
        <dbReference type="RuleBase" id="RU000682"/>
    </source>
</evidence>
<feature type="region of interest" description="Disordered" evidence="6">
    <location>
        <begin position="124"/>
        <end position="158"/>
    </location>
</feature>
<evidence type="ECO:0000313" key="9">
    <source>
        <dbReference type="Proteomes" id="UP000011083"/>
    </source>
</evidence>
<keyword evidence="9" id="KW-1185">Reference proteome</keyword>
<dbReference type="InterPro" id="IPR017970">
    <property type="entry name" value="Homeobox_CS"/>
</dbReference>
<gene>
    <name evidence="8" type="ORF">ACA1_073100</name>
</gene>
<dbReference type="Gene3D" id="1.10.10.60">
    <property type="entry name" value="Homeodomain-like"/>
    <property type="match status" value="1"/>
</dbReference>
<dbReference type="AlphaFoldDB" id="L8HGX4"/>
<evidence type="ECO:0000256" key="4">
    <source>
        <dbReference type="PROSITE-ProRule" id="PRU00108"/>
    </source>
</evidence>
<feature type="DNA-binding region" description="Homeobox" evidence="4">
    <location>
        <begin position="147"/>
        <end position="206"/>
    </location>
</feature>
<dbReference type="PANTHER" id="PTHR24324">
    <property type="entry name" value="HOMEOBOX PROTEIN HHEX"/>
    <property type="match status" value="1"/>
</dbReference>
<dbReference type="GeneID" id="14924659"/>
<dbReference type="CDD" id="cd00086">
    <property type="entry name" value="homeodomain"/>
    <property type="match status" value="1"/>
</dbReference>
<feature type="compositionally biased region" description="Low complexity" evidence="6">
    <location>
        <begin position="45"/>
        <end position="60"/>
    </location>
</feature>
<evidence type="ECO:0000256" key="3">
    <source>
        <dbReference type="ARBA" id="ARBA00023242"/>
    </source>
</evidence>
<dbReference type="OrthoDB" id="6159439at2759"/>
<dbReference type="Proteomes" id="UP000011083">
    <property type="component" value="Unassembled WGS sequence"/>
</dbReference>
<dbReference type="RefSeq" id="XP_004353204.1">
    <property type="nucleotide sequence ID" value="XM_004353152.1"/>
</dbReference>
<dbReference type="GO" id="GO:0000978">
    <property type="term" value="F:RNA polymerase II cis-regulatory region sequence-specific DNA binding"/>
    <property type="evidence" value="ECO:0007669"/>
    <property type="project" value="TreeGrafter"/>
</dbReference>
<dbReference type="PROSITE" id="PS00027">
    <property type="entry name" value="HOMEOBOX_1"/>
    <property type="match status" value="1"/>
</dbReference>
<feature type="compositionally biased region" description="Low complexity" evidence="6">
    <location>
        <begin position="124"/>
        <end position="140"/>
    </location>
</feature>
<evidence type="ECO:0000259" key="7">
    <source>
        <dbReference type="PROSITE" id="PS50071"/>
    </source>
</evidence>
<dbReference type="EMBL" id="KB007857">
    <property type="protein sequence ID" value="ELR23676.1"/>
    <property type="molecule type" value="Genomic_DNA"/>
</dbReference>
<accession>L8HGX4</accession>
<dbReference type="InterPro" id="IPR051000">
    <property type="entry name" value="Homeobox_DNA-bind_prot"/>
</dbReference>
<dbReference type="GO" id="GO:0000981">
    <property type="term" value="F:DNA-binding transcription factor activity, RNA polymerase II-specific"/>
    <property type="evidence" value="ECO:0007669"/>
    <property type="project" value="InterPro"/>
</dbReference>
<feature type="region of interest" description="Disordered" evidence="6">
    <location>
        <begin position="202"/>
        <end position="280"/>
    </location>
</feature>
<dbReference type="PANTHER" id="PTHR24324:SF9">
    <property type="entry name" value="HOMEOBOX DOMAIN-CONTAINING PROTEIN"/>
    <property type="match status" value="1"/>
</dbReference>
<name>L8HGX4_ACACF</name>